<sequence length="260" mass="29460">MFTGYGKCYRLDALELADEHADDQQHWTCTALRQLRARLADPAFPCLFGRKAVAAQTCHLVFARAGALAADIANGLRSYVELLQPIALKQRIGNPLLVFLQTEPDSDLADQQSLAWGVLQQVHRLDPYPWPDEVARDPHDTQWAFCFNGMPLFINMSFPGHVRMRSRNLGPHTVFVINPRESFDEVASAHSESGRRIRERIRQRVADYNDGTIPASLGFFGAADNYEWQQYQLQEPGSLNPQRCPFRALHADDTLNENEP</sequence>
<keyword evidence="2" id="KW-1185">Reference proteome</keyword>
<accession>A0A089WQ75</accession>
<dbReference type="AlphaFoldDB" id="A0A089WQ75"/>
<reference evidence="1 2" key="1">
    <citation type="submission" date="2014-09" db="EMBL/GenBank/DDBJ databases">
        <authorList>
            <person name="Chan K.-G."/>
        </authorList>
    </citation>
    <scope>NUCLEOTIDE SEQUENCE [LARGE SCALE GENOMIC DNA]</scope>
    <source>
        <strain evidence="1 2">ND07</strain>
    </source>
</reference>
<organism evidence="1 2">
    <name type="scientific">Pseudomonas cremoricolorata</name>
    <dbReference type="NCBI Taxonomy" id="157783"/>
    <lineage>
        <taxon>Bacteria</taxon>
        <taxon>Pseudomonadati</taxon>
        <taxon>Pseudomonadota</taxon>
        <taxon>Gammaproteobacteria</taxon>
        <taxon>Pseudomonadales</taxon>
        <taxon>Pseudomonadaceae</taxon>
        <taxon>Pseudomonas</taxon>
    </lineage>
</organism>
<proteinExistence type="predicted"/>
<dbReference type="KEGG" id="psw:LK03_16240"/>
<gene>
    <name evidence="1" type="ORF">LK03_16240</name>
</gene>
<dbReference type="STRING" id="157783.LK03_16240"/>
<dbReference type="Pfam" id="PF08892">
    <property type="entry name" value="YqcI_YcgG"/>
    <property type="match status" value="1"/>
</dbReference>
<dbReference type="PANTHER" id="PTHR40045:SF1">
    <property type="entry name" value="YQCI_YCGG FAMILY PROTEIN"/>
    <property type="match status" value="1"/>
</dbReference>
<evidence type="ECO:0000313" key="1">
    <source>
        <dbReference type="EMBL" id="AIR90726.1"/>
    </source>
</evidence>
<dbReference type="OrthoDB" id="112290at2"/>
<dbReference type="InterPro" id="IPR014988">
    <property type="entry name" value="Uncharacterised_YqcI/YcgG"/>
</dbReference>
<name>A0A089WQ75_9PSED</name>
<dbReference type="Proteomes" id="UP000029493">
    <property type="component" value="Chromosome"/>
</dbReference>
<dbReference type="PANTHER" id="PTHR40045">
    <property type="entry name" value="YCGG FAMILY PROTEIN"/>
    <property type="match status" value="1"/>
</dbReference>
<evidence type="ECO:0000313" key="2">
    <source>
        <dbReference type="Proteomes" id="UP000029493"/>
    </source>
</evidence>
<dbReference type="EMBL" id="CP009455">
    <property type="protein sequence ID" value="AIR90726.1"/>
    <property type="molecule type" value="Genomic_DNA"/>
</dbReference>
<dbReference type="RefSeq" id="WP_038413357.1">
    <property type="nucleotide sequence ID" value="NZ_CP009455.1"/>
</dbReference>
<dbReference type="eggNOG" id="COG3403">
    <property type="taxonomic scope" value="Bacteria"/>
</dbReference>
<protein>
    <submittedName>
        <fullName evidence="1">YqcI/YcgG family protein</fullName>
    </submittedName>
</protein>